<keyword evidence="2" id="KW-1185">Reference proteome</keyword>
<dbReference type="EMBL" id="PDND01000042">
    <property type="protein sequence ID" value="PGH34328.1"/>
    <property type="molecule type" value="Genomic_DNA"/>
</dbReference>
<dbReference type="STRING" id="73230.A0A2B7ZMC8"/>
<accession>A0A2B7ZMC8</accession>
<proteinExistence type="predicted"/>
<gene>
    <name evidence="1" type="ORF">GX50_02811</name>
</gene>
<dbReference type="Proteomes" id="UP000226031">
    <property type="component" value="Unassembled WGS sequence"/>
</dbReference>
<evidence type="ECO:0000313" key="1">
    <source>
        <dbReference type="EMBL" id="PGH34328.1"/>
    </source>
</evidence>
<sequence>MAAKSSENTMRAAFEQLQGGLRELLASGILEPEEEIQIRTILAGVLLKKYEYQRALSDLYSAINHLECVAPHLPKSTEGRVECLDHLSYMKISAFGITYAIRNQYHTLGRLRPKQSLPVPSCTCTRSITALDTAFLAEPMLAEATMPIWATRLFVAAKFYVWNRASPLNMRHPIQIQQCVFKFGIPGITERKMLKRPLPSSIASSSVAPPGTPQHGHALVAKGEFADDLKDLDEALFQLQDGLARLPADNEKRVETIRRVGELYECKYDFQGATKETIRLRDHVPIGHAKWHFSGLCVGNMLARRYILSHQIRDLMEVMKHAIETCREFDNLQQRNGIRRKIDISPLCELSPWLSKINNVPFDTPATRQAQEKVYR</sequence>
<dbReference type="AlphaFoldDB" id="A0A2B7ZMC8"/>
<protein>
    <submittedName>
        <fullName evidence="1">Uncharacterized protein</fullName>
    </submittedName>
</protein>
<name>A0A2B7ZMC8_9EURO</name>
<organism evidence="1 2">
    <name type="scientific">[Emmonsia] crescens</name>
    <dbReference type="NCBI Taxonomy" id="73230"/>
    <lineage>
        <taxon>Eukaryota</taxon>
        <taxon>Fungi</taxon>
        <taxon>Dikarya</taxon>
        <taxon>Ascomycota</taxon>
        <taxon>Pezizomycotina</taxon>
        <taxon>Eurotiomycetes</taxon>
        <taxon>Eurotiomycetidae</taxon>
        <taxon>Onygenales</taxon>
        <taxon>Ajellomycetaceae</taxon>
        <taxon>Emergomyces</taxon>
    </lineage>
</organism>
<reference evidence="1 2" key="1">
    <citation type="submission" date="2017-10" db="EMBL/GenBank/DDBJ databases">
        <title>Comparative genomics in systemic dimorphic fungi from Ajellomycetaceae.</title>
        <authorList>
            <person name="Munoz J.F."/>
            <person name="Mcewen J.G."/>
            <person name="Clay O.K."/>
            <person name="Cuomo C.A."/>
        </authorList>
    </citation>
    <scope>NUCLEOTIDE SEQUENCE [LARGE SCALE GENOMIC DNA]</scope>
    <source>
        <strain evidence="1 2">UAMH4076</strain>
    </source>
</reference>
<evidence type="ECO:0000313" key="2">
    <source>
        <dbReference type="Proteomes" id="UP000226031"/>
    </source>
</evidence>
<comment type="caution">
    <text evidence="1">The sequence shown here is derived from an EMBL/GenBank/DDBJ whole genome shotgun (WGS) entry which is preliminary data.</text>
</comment>